<reference evidence="2" key="1">
    <citation type="submission" date="2006-10" db="EMBL/GenBank/DDBJ databases">
        <authorList>
            <person name="Amadeo P."/>
            <person name="Zhao Q."/>
            <person name="Wortman J."/>
            <person name="Fraser-Liggett C."/>
            <person name="Carlton J."/>
        </authorList>
    </citation>
    <scope>NUCLEOTIDE SEQUENCE</scope>
    <source>
        <strain evidence="2">G3</strain>
    </source>
</reference>
<proteinExistence type="predicted"/>
<keyword evidence="1" id="KW-0812">Transmembrane</keyword>
<evidence type="ECO:0000256" key="1">
    <source>
        <dbReference type="SAM" id="Phobius"/>
    </source>
</evidence>
<name>A2F6X2_TRIV3</name>
<keyword evidence="3" id="KW-1185">Reference proteome</keyword>
<keyword evidence="1" id="KW-0472">Membrane</keyword>
<keyword evidence="1" id="KW-1133">Transmembrane helix</keyword>
<protein>
    <submittedName>
        <fullName evidence="2">Uncharacterized protein</fullName>
    </submittedName>
</protein>
<dbReference type="VEuPathDB" id="TrichDB:TVAG_181900"/>
<feature type="transmembrane region" description="Helical" evidence="1">
    <location>
        <begin position="220"/>
        <end position="253"/>
    </location>
</feature>
<dbReference type="KEGG" id="tva:4757139"/>
<dbReference type="Proteomes" id="UP000001542">
    <property type="component" value="Unassembled WGS sequence"/>
</dbReference>
<dbReference type="InParanoid" id="A2F6X2"/>
<sequence length="299" mass="33654">MQFDWDNLERNTMRQLKAEADALSIFIPHRSTKTDIIRILESQRSNLETPLERPLLSKGNYIENYSPPEKIDIHQSALDSMKRNYLPSVPKDIIADVIVNSKSPYQKDIHFSPSIGSPTLVPLSSPILKSPSIADRFVPTMLNEESTGSNSAIMSADSSRAQSPLIFTQPKTTLSTSKERIMSPLVTNERSITPIHVPQTRGNGNYNISGITKLFYHSSWILAIVTFLASFFVGEAIFATPLFMLLFLLFYIIRSIEINSKARKLVQASYNVPDPALLQITFKPDKAILRKAVTLMQRK</sequence>
<evidence type="ECO:0000313" key="2">
    <source>
        <dbReference type="EMBL" id="EAX99333.1"/>
    </source>
</evidence>
<organism evidence="2 3">
    <name type="scientific">Trichomonas vaginalis (strain ATCC PRA-98 / G3)</name>
    <dbReference type="NCBI Taxonomy" id="412133"/>
    <lineage>
        <taxon>Eukaryota</taxon>
        <taxon>Metamonada</taxon>
        <taxon>Parabasalia</taxon>
        <taxon>Trichomonadida</taxon>
        <taxon>Trichomonadidae</taxon>
        <taxon>Trichomonas</taxon>
    </lineage>
</organism>
<gene>
    <name evidence="2" type="ORF">TVAG_181900</name>
</gene>
<dbReference type="RefSeq" id="XP_001312263.1">
    <property type="nucleotide sequence ID" value="XM_001312262.1"/>
</dbReference>
<dbReference type="EMBL" id="DS113641">
    <property type="protein sequence ID" value="EAX99333.1"/>
    <property type="molecule type" value="Genomic_DNA"/>
</dbReference>
<reference evidence="2" key="2">
    <citation type="journal article" date="2007" name="Science">
        <title>Draft genome sequence of the sexually transmitted pathogen Trichomonas vaginalis.</title>
        <authorList>
            <person name="Carlton J.M."/>
            <person name="Hirt R.P."/>
            <person name="Silva J.C."/>
            <person name="Delcher A.L."/>
            <person name="Schatz M."/>
            <person name="Zhao Q."/>
            <person name="Wortman J.R."/>
            <person name="Bidwell S.L."/>
            <person name="Alsmark U.C.M."/>
            <person name="Besteiro S."/>
            <person name="Sicheritz-Ponten T."/>
            <person name="Noel C.J."/>
            <person name="Dacks J.B."/>
            <person name="Foster P.G."/>
            <person name="Simillion C."/>
            <person name="Van de Peer Y."/>
            <person name="Miranda-Saavedra D."/>
            <person name="Barton G.J."/>
            <person name="Westrop G.D."/>
            <person name="Mueller S."/>
            <person name="Dessi D."/>
            <person name="Fiori P.L."/>
            <person name="Ren Q."/>
            <person name="Paulsen I."/>
            <person name="Zhang H."/>
            <person name="Bastida-Corcuera F.D."/>
            <person name="Simoes-Barbosa A."/>
            <person name="Brown M.T."/>
            <person name="Hayes R.D."/>
            <person name="Mukherjee M."/>
            <person name="Okumura C.Y."/>
            <person name="Schneider R."/>
            <person name="Smith A.J."/>
            <person name="Vanacova S."/>
            <person name="Villalvazo M."/>
            <person name="Haas B.J."/>
            <person name="Pertea M."/>
            <person name="Feldblyum T.V."/>
            <person name="Utterback T.R."/>
            <person name="Shu C.L."/>
            <person name="Osoegawa K."/>
            <person name="de Jong P.J."/>
            <person name="Hrdy I."/>
            <person name="Horvathova L."/>
            <person name="Zubacova Z."/>
            <person name="Dolezal P."/>
            <person name="Malik S.B."/>
            <person name="Logsdon J.M. Jr."/>
            <person name="Henze K."/>
            <person name="Gupta A."/>
            <person name="Wang C.C."/>
            <person name="Dunne R.L."/>
            <person name="Upcroft J.A."/>
            <person name="Upcroft P."/>
            <person name="White O."/>
            <person name="Salzberg S.L."/>
            <person name="Tang P."/>
            <person name="Chiu C.-H."/>
            <person name="Lee Y.-S."/>
            <person name="Embley T.M."/>
            <person name="Coombs G.H."/>
            <person name="Mottram J.C."/>
            <person name="Tachezy J."/>
            <person name="Fraser-Liggett C.M."/>
            <person name="Johnson P.J."/>
        </authorList>
    </citation>
    <scope>NUCLEOTIDE SEQUENCE [LARGE SCALE GENOMIC DNA]</scope>
    <source>
        <strain evidence="2">G3</strain>
    </source>
</reference>
<dbReference type="VEuPathDB" id="TrichDB:TVAGG3_0007440"/>
<evidence type="ECO:0000313" key="3">
    <source>
        <dbReference type="Proteomes" id="UP000001542"/>
    </source>
</evidence>
<accession>A2F6X2</accession>
<dbReference type="AlphaFoldDB" id="A2F6X2"/>